<dbReference type="Gene3D" id="1.20.120.1320">
    <property type="entry name" value="Aspartokinase, catalytic domain"/>
    <property type="match status" value="1"/>
</dbReference>
<evidence type="ECO:0000256" key="7">
    <source>
        <dbReference type="ARBA" id="ARBA00022605"/>
    </source>
</evidence>
<evidence type="ECO:0000256" key="16">
    <source>
        <dbReference type="ARBA" id="ARBA00047872"/>
    </source>
</evidence>
<reference evidence="21" key="3">
    <citation type="submission" date="2015-04" db="UniProtKB">
        <authorList>
            <consortium name="EnsemblPlants"/>
        </authorList>
    </citation>
    <scope>IDENTIFICATION</scope>
</reference>
<dbReference type="STRING" id="77586.A0A0D9W1F2"/>
<dbReference type="NCBIfam" id="TIGR00657">
    <property type="entry name" value="asp_kinases"/>
    <property type="match status" value="1"/>
</dbReference>
<name>A0A0D9W1F2_9ORYZ</name>
<evidence type="ECO:0000256" key="13">
    <source>
        <dbReference type="ARBA" id="ARBA00022777"/>
    </source>
</evidence>
<evidence type="ECO:0000313" key="21">
    <source>
        <dbReference type="EnsemblPlants" id="LPERR03G34990.2"/>
    </source>
</evidence>
<dbReference type="GO" id="GO:0009570">
    <property type="term" value="C:chloroplast stroma"/>
    <property type="evidence" value="ECO:0007669"/>
    <property type="project" value="TreeGrafter"/>
</dbReference>
<dbReference type="GO" id="GO:0009090">
    <property type="term" value="P:homoserine biosynthetic process"/>
    <property type="evidence" value="ECO:0007669"/>
    <property type="project" value="TreeGrafter"/>
</dbReference>
<dbReference type="EnsemblPlants" id="LPERR03G34990.2">
    <property type="protein sequence ID" value="LPERR03G34990.2"/>
    <property type="gene ID" value="LPERR03G34990"/>
</dbReference>
<dbReference type="InterPro" id="IPR002912">
    <property type="entry name" value="ACT_dom"/>
</dbReference>
<dbReference type="InterPro" id="IPR041746">
    <property type="entry name" value="AK-LysC-like"/>
</dbReference>
<feature type="domain" description="ACT" evidence="20">
    <location>
        <begin position="393"/>
        <end position="471"/>
    </location>
</feature>
<sequence length="559" mass="60106">MAVVLRFAGVARDSAPSISAAASRIGCAKAAASARARRCVTGRGLVVRCQSGAAAVVVRKDGAATAAAEKATGFTVVMKFGGSSVASAERMREVADLILSFPEENPVVVLSAMGKTTNNLLLAGEKAVSCGAPKASEIPELAVIKELHIRTIDELGLDRSIVSGLLDELEQLLKGVAMMKELTPRTRDYLVSFGECMSTRIFAAYLNGHGTKARQYDAFDIGFITTDDFTNADILEATYPAVAKRLQGDWIEDPAIPIVTGFLGKGWKSCAVTTLGRGGSDLTATTIGRALGLREVQVWKDVDGVLTCDPNICANAIPVPYLTFEEAAELAYFGAQVLHPQSMRPARESGIPVRVKNSYNRRAPGTVITKSRDLSKSILTSIVLKSNITMLDIVSTRMLGQYGFLAKVFSIFEDLGISVDCVATSEVSISLTLDPSKLWSRELIQQELDHVVEELEKIAVVHLLQHRSIISLIGNVQRSSLILEKAFNVLRRNGVNVQMISQGASKVNISLVVHDSEAKECIEALHSAFFENGFMSEVEGEDLQQNGSPLNSNGVIYGN</sequence>
<dbReference type="PROSITE" id="PS00324">
    <property type="entry name" value="ASPARTOKINASE"/>
    <property type="match status" value="1"/>
</dbReference>
<keyword evidence="14" id="KW-0067">ATP-binding</keyword>
<reference evidence="21 22" key="2">
    <citation type="submission" date="2013-12" db="EMBL/GenBank/DDBJ databases">
        <authorList>
            <person name="Yu Y."/>
            <person name="Lee S."/>
            <person name="de Baynast K."/>
            <person name="Wissotski M."/>
            <person name="Liu L."/>
            <person name="Talag J."/>
            <person name="Goicoechea J."/>
            <person name="Angelova A."/>
            <person name="Jetty R."/>
            <person name="Kudrna D."/>
            <person name="Golser W."/>
            <person name="Rivera L."/>
            <person name="Zhang J."/>
            <person name="Wing R."/>
        </authorList>
    </citation>
    <scope>NUCLEOTIDE SEQUENCE</scope>
</reference>
<keyword evidence="11" id="KW-0677">Repeat</keyword>
<dbReference type="Gene3D" id="3.40.1160.10">
    <property type="entry name" value="Acetylglutamate kinase-like"/>
    <property type="match status" value="1"/>
</dbReference>
<keyword evidence="6" id="KW-0150">Chloroplast</keyword>
<evidence type="ECO:0000256" key="19">
    <source>
        <dbReference type="RuleBase" id="RU004249"/>
    </source>
</evidence>
<dbReference type="UniPathway" id="UPA00051">
    <property type="reaction ID" value="UER00462"/>
</dbReference>
<comment type="pathway">
    <text evidence="4 19">Amino-acid biosynthesis; L-threonine biosynthesis; L-threonine from L-aspartate: step 1/5.</text>
</comment>
<evidence type="ECO:0000256" key="5">
    <source>
        <dbReference type="ARBA" id="ARBA00010122"/>
    </source>
</evidence>
<keyword evidence="12" id="KW-0547">Nucleotide-binding</keyword>
<dbReference type="Gramene" id="LPERR03G34990.1">
    <property type="protein sequence ID" value="LPERR03G34990.1"/>
    <property type="gene ID" value="LPERR03G34990"/>
</dbReference>
<dbReference type="GO" id="GO:0005524">
    <property type="term" value="F:ATP binding"/>
    <property type="evidence" value="ECO:0007669"/>
    <property type="project" value="UniProtKB-KW"/>
</dbReference>
<dbReference type="InterPro" id="IPR054352">
    <property type="entry name" value="ACT_Aspartokinase"/>
</dbReference>
<dbReference type="InterPro" id="IPR001341">
    <property type="entry name" value="Asp_kinase"/>
</dbReference>
<comment type="pathway">
    <text evidence="2 19">Amino-acid biosynthesis; L-lysine biosynthesis via DAP pathway; (S)-tetrahydrodipicolinate from L-aspartate: step 1/4.</text>
</comment>
<dbReference type="InterPro" id="IPR036393">
    <property type="entry name" value="AceGlu_kinase-like_sf"/>
</dbReference>
<evidence type="ECO:0000256" key="4">
    <source>
        <dbReference type="ARBA" id="ARBA00005139"/>
    </source>
</evidence>
<dbReference type="Pfam" id="PF00696">
    <property type="entry name" value="AA_kinase"/>
    <property type="match status" value="1"/>
</dbReference>
<evidence type="ECO:0000256" key="3">
    <source>
        <dbReference type="ARBA" id="ARBA00004986"/>
    </source>
</evidence>
<keyword evidence="13 18" id="KW-0418">Kinase</keyword>
<evidence type="ECO:0000256" key="15">
    <source>
        <dbReference type="ARBA" id="ARBA00022946"/>
    </source>
</evidence>
<dbReference type="UniPathway" id="UPA00050">
    <property type="reaction ID" value="UER00461"/>
</dbReference>
<evidence type="ECO:0000256" key="2">
    <source>
        <dbReference type="ARBA" id="ARBA00004766"/>
    </source>
</evidence>
<keyword evidence="7 19" id="KW-0028">Amino-acid biosynthesis</keyword>
<evidence type="ECO:0000256" key="9">
    <source>
        <dbReference type="ARBA" id="ARBA00022679"/>
    </source>
</evidence>
<evidence type="ECO:0000256" key="8">
    <source>
        <dbReference type="ARBA" id="ARBA00022640"/>
    </source>
</evidence>
<dbReference type="FunFam" id="3.30.70.260:FF:000020">
    <property type="entry name" value="Aspartokinase 1"/>
    <property type="match status" value="1"/>
</dbReference>
<dbReference type="GO" id="GO:0005829">
    <property type="term" value="C:cytosol"/>
    <property type="evidence" value="ECO:0007669"/>
    <property type="project" value="TreeGrafter"/>
</dbReference>
<keyword evidence="22" id="KW-1185">Reference proteome</keyword>
<dbReference type="GO" id="GO:0009089">
    <property type="term" value="P:lysine biosynthetic process via diaminopimelate"/>
    <property type="evidence" value="ECO:0007669"/>
    <property type="project" value="UniProtKB-UniPathway"/>
</dbReference>
<keyword evidence="9 18" id="KW-0808">Transferase</keyword>
<dbReference type="InterPro" id="IPR045865">
    <property type="entry name" value="ACT-like_dom_sf"/>
</dbReference>
<dbReference type="PROSITE" id="PS51671">
    <property type="entry name" value="ACT"/>
    <property type="match status" value="1"/>
</dbReference>
<dbReference type="eggNOG" id="KOG0456">
    <property type="taxonomic scope" value="Eukaryota"/>
</dbReference>
<evidence type="ECO:0000256" key="6">
    <source>
        <dbReference type="ARBA" id="ARBA00022528"/>
    </source>
</evidence>
<evidence type="ECO:0000256" key="1">
    <source>
        <dbReference type="ARBA" id="ARBA00004229"/>
    </source>
</evidence>
<evidence type="ECO:0000256" key="12">
    <source>
        <dbReference type="ARBA" id="ARBA00022741"/>
    </source>
</evidence>
<dbReference type="EC" id="2.7.2.4" evidence="18"/>
<dbReference type="SUPFAM" id="SSF53633">
    <property type="entry name" value="Carbamate kinase-like"/>
    <property type="match status" value="1"/>
</dbReference>
<dbReference type="InterPro" id="IPR018042">
    <property type="entry name" value="Aspartate_kinase_CS"/>
</dbReference>
<proteinExistence type="inferred from homology"/>
<keyword evidence="15" id="KW-0809">Transit peptide</keyword>
<dbReference type="FunFam" id="3.40.1160.10:FF:000012">
    <property type="entry name" value="Aspartokinase"/>
    <property type="match status" value="1"/>
</dbReference>
<comment type="function">
    <text evidence="17">Involved in the first step of essential amino acids lysine, threonine, methionine and isoleucine synthesis via the aspartate-family pathway.</text>
</comment>
<dbReference type="PANTHER" id="PTHR21499:SF66">
    <property type="entry name" value="ASPARTOKINASE"/>
    <property type="match status" value="1"/>
</dbReference>
<dbReference type="UniPathway" id="UPA00034">
    <property type="reaction ID" value="UER00015"/>
</dbReference>
<dbReference type="AlphaFoldDB" id="A0A0D9W1F2"/>
<evidence type="ECO:0000256" key="11">
    <source>
        <dbReference type="ARBA" id="ARBA00022737"/>
    </source>
</evidence>
<comment type="catalytic activity">
    <reaction evidence="16 18">
        <text>L-aspartate + ATP = 4-phospho-L-aspartate + ADP</text>
        <dbReference type="Rhea" id="RHEA:23776"/>
        <dbReference type="ChEBI" id="CHEBI:29991"/>
        <dbReference type="ChEBI" id="CHEBI:30616"/>
        <dbReference type="ChEBI" id="CHEBI:57535"/>
        <dbReference type="ChEBI" id="CHEBI:456216"/>
        <dbReference type="EC" id="2.7.2.4"/>
    </reaction>
</comment>
<dbReference type="InterPro" id="IPR047896">
    <property type="entry name" value="AK1_ACT_1"/>
</dbReference>
<dbReference type="PANTHER" id="PTHR21499">
    <property type="entry name" value="ASPARTATE KINASE"/>
    <property type="match status" value="1"/>
</dbReference>
<dbReference type="CDD" id="cd04244">
    <property type="entry name" value="AAK_AK-LysC-like"/>
    <property type="match status" value="1"/>
</dbReference>
<reference evidence="21 22" key="1">
    <citation type="submission" date="2012-08" db="EMBL/GenBank/DDBJ databases">
        <title>Oryza genome evolution.</title>
        <authorList>
            <person name="Wing R.A."/>
        </authorList>
    </citation>
    <scope>NUCLEOTIDE SEQUENCE</scope>
</reference>
<dbReference type="EnsemblPlants" id="LPERR03G34990.1">
    <property type="protein sequence ID" value="LPERR03G34990.1"/>
    <property type="gene ID" value="LPERR03G34990"/>
</dbReference>
<dbReference type="HOGENOM" id="CLU_009116_6_1_1"/>
<dbReference type="InterPro" id="IPR042199">
    <property type="entry name" value="AsparK_Bifunc_asparK/hSer_DH"/>
</dbReference>
<comment type="subcellular location">
    <subcellularLocation>
        <location evidence="1">Plastid</location>
        <location evidence="1">Chloroplast</location>
    </subcellularLocation>
</comment>
<dbReference type="GO" id="GO:0009088">
    <property type="term" value="P:threonine biosynthetic process"/>
    <property type="evidence" value="ECO:0007669"/>
    <property type="project" value="UniProtKB-UniPathway"/>
</dbReference>
<evidence type="ECO:0000259" key="20">
    <source>
        <dbReference type="PROSITE" id="PS51671"/>
    </source>
</evidence>
<keyword evidence="10" id="KW-0791">Threonine biosynthesis</keyword>
<organism evidence="21 22">
    <name type="scientific">Leersia perrieri</name>
    <dbReference type="NCBI Taxonomy" id="77586"/>
    <lineage>
        <taxon>Eukaryota</taxon>
        <taxon>Viridiplantae</taxon>
        <taxon>Streptophyta</taxon>
        <taxon>Embryophyta</taxon>
        <taxon>Tracheophyta</taxon>
        <taxon>Spermatophyta</taxon>
        <taxon>Magnoliopsida</taxon>
        <taxon>Liliopsida</taxon>
        <taxon>Poales</taxon>
        <taxon>Poaceae</taxon>
        <taxon>BOP clade</taxon>
        <taxon>Oryzoideae</taxon>
        <taxon>Oryzeae</taxon>
        <taxon>Oryzinae</taxon>
        <taxon>Leersia</taxon>
    </lineage>
</organism>
<evidence type="ECO:0000256" key="10">
    <source>
        <dbReference type="ARBA" id="ARBA00022697"/>
    </source>
</evidence>
<accession>A0A0D9W1F2</accession>
<dbReference type="Pfam" id="PF22468">
    <property type="entry name" value="ACT_9"/>
    <property type="match status" value="1"/>
</dbReference>
<dbReference type="SUPFAM" id="SSF55021">
    <property type="entry name" value="ACT-like"/>
    <property type="match status" value="2"/>
</dbReference>
<evidence type="ECO:0000256" key="14">
    <source>
        <dbReference type="ARBA" id="ARBA00022840"/>
    </source>
</evidence>
<evidence type="ECO:0000313" key="22">
    <source>
        <dbReference type="Proteomes" id="UP000032180"/>
    </source>
</evidence>
<comment type="similarity">
    <text evidence="5 18">Belongs to the aspartokinase family.</text>
</comment>
<dbReference type="GO" id="GO:0004072">
    <property type="term" value="F:aspartate kinase activity"/>
    <property type="evidence" value="ECO:0007669"/>
    <property type="project" value="UniProtKB-EC"/>
</dbReference>
<protein>
    <recommendedName>
        <fullName evidence="18">Aspartokinase</fullName>
        <ecNumber evidence="18">2.7.2.4</ecNumber>
    </recommendedName>
</protein>
<dbReference type="Proteomes" id="UP000032180">
    <property type="component" value="Chromosome 3"/>
</dbReference>
<keyword evidence="8" id="KW-0934">Plastid</keyword>
<dbReference type="Gramene" id="LPERR03G34990.2">
    <property type="protein sequence ID" value="LPERR03G34990.2"/>
    <property type="gene ID" value="LPERR03G34990"/>
</dbReference>
<dbReference type="FunFam" id="3.30.70.260:FF:000016">
    <property type="entry name" value="Aspartokinase"/>
    <property type="match status" value="1"/>
</dbReference>
<dbReference type="FunFam" id="1.20.120.1320:FF:000001">
    <property type="entry name" value="Aspartokinase"/>
    <property type="match status" value="1"/>
</dbReference>
<dbReference type="Gene3D" id="3.30.70.260">
    <property type="match status" value="2"/>
</dbReference>
<dbReference type="InterPro" id="IPR001048">
    <property type="entry name" value="Asp/Glu/Uridylate_kinase"/>
</dbReference>
<dbReference type="CDD" id="cd04933">
    <property type="entry name" value="ACT_AK1-AT_1"/>
    <property type="match status" value="1"/>
</dbReference>
<comment type="pathway">
    <text evidence="3 19">Amino-acid biosynthesis; L-methionine biosynthesis via de novo pathway; L-homoserine from L-aspartate: step 1/3.</text>
</comment>
<evidence type="ECO:0000256" key="18">
    <source>
        <dbReference type="RuleBase" id="RU003448"/>
    </source>
</evidence>
<evidence type="ECO:0000256" key="17">
    <source>
        <dbReference type="ARBA" id="ARBA00056387"/>
    </source>
</evidence>